<organism evidence="4 5">
    <name type="scientific">Candidatus Amulumruptor caecigallinarius</name>
    <dbReference type="NCBI Taxonomy" id="2109911"/>
    <lineage>
        <taxon>Bacteria</taxon>
        <taxon>Pseudomonadati</taxon>
        <taxon>Bacteroidota</taxon>
        <taxon>Bacteroidia</taxon>
        <taxon>Bacteroidales</taxon>
        <taxon>Muribaculaceae</taxon>
        <taxon>Candidatus Amulumruptor</taxon>
    </lineage>
</organism>
<reference evidence="4" key="2">
    <citation type="submission" date="2021-09" db="EMBL/GenBank/DDBJ databases">
        <authorList>
            <person name="Gilroy R."/>
        </authorList>
    </citation>
    <scope>NUCLEOTIDE SEQUENCE</scope>
    <source>
        <strain evidence="4">4100</strain>
    </source>
</reference>
<keyword evidence="1" id="KW-0472">Membrane</keyword>
<dbReference type="EMBL" id="DYXT01000016">
    <property type="protein sequence ID" value="HJE38561.1"/>
    <property type="molecule type" value="Genomic_DNA"/>
</dbReference>
<dbReference type="SMART" id="SM00014">
    <property type="entry name" value="acidPPc"/>
    <property type="match status" value="1"/>
</dbReference>
<dbReference type="Pfam" id="PF01569">
    <property type="entry name" value="PAP2"/>
    <property type="match status" value="1"/>
</dbReference>
<feature type="transmembrane region" description="Helical" evidence="1">
    <location>
        <begin position="174"/>
        <end position="192"/>
    </location>
</feature>
<evidence type="ECO:0000259" key="3">
    <source>
        <dbReference type="SMART" id="SM00014"/>
    </source>
</evidence>
<feature type="domain" description="Phosphatidic acid phosphatase type 2/haloperoxidase" evidence="3">
    <location>
        <begin position="122"/>
        <end position="219"/>
    </location>
</feature>
<dbReference type="InterPro" id="IPR036938">
    <property type="entry name" value="PAP2/HPO_sf"/>
</dbReference>
<keyword evidence="1" id="KW-1133">Transmembrane helix</keyword>
<evidence type="ECO:0000313" key="5">
    <source>
        <dbReference type="Proteomes" id="UP000711407"/>
    </source>
</evidence>
<accession>A0A921JHJ0</accession>
<evidence type="ECO:0000313" key="4">
    <source>
        <dbReference type="EMBL" id="HJE38561.1"/>
    </source>
</evidence>
<name>A0A921JHJ0_9BACT</name>
<evidence type="ECO:0000256" key="1">
    <source>
        <dbReference type="SAM" id="Phobius"/>
    </source>
</evidence>
<dbReference type="InterPro" id="IPR000326">
    <property type="entry name" value="PAP2/HPO"/>
</dbReference>
<protein>
    <submittedName>
        <fullName evidence="4">Phosphatase PAP2 family protein</fullName>
    </submittedName>
</protein>
<dbReference type="Gene3D" id="1.20.144.10">
    <property type="entry name" value="Phosphatidic acid phosphatase type 2/haloperoxidase"/>
    <property type="match status" value="1"/>
</dbReference>
<dbReference type="AlphaFoldDB" id="A0A921JHJ0"/>
<keyword evidence="1" id="KW-0812">Transmembrane</keyword>
<reference evidence="4" key="1">
    <citation type="journal article" date="2021" name="PeerJ">
        <title>Extensive microbial diversity within the chicken gut microbiome revealed by metagenomics and culture.</title>
        <authorList>
            <person name="Gilroy R."/>
            <person name="Ravi A."/>
            <person name="Getino M."/>
            <person name="Pursley I."/>
            <person name="Horton D.L."/>
            <person name="Alikhan N.F."/>
            <person name="Baker D."/>
            <person name="Gharbi K."/>
            <person name="Hall N."/>
            <person name="Watson M."/>
            <person name="Adriaenssens E.M."/>
            <person name="Foster-Nyarko E."/>
            <person name="Jarju S."/>
            <person name="Secka A."/>
            <person name="Antonio M."/>
            <person name="Oren A."/>
            <person name="Chaudhuri R.R."/>
            <person name="La Ragione R."/>
            <person name="Hildebrand F."/>
            <person name="Pallen M.J."/>
        </authorList>
    </citation>
    <scope>NUCLEOTIDE SEQUENCE</scope>
    <source>
        <strain evidence="4">4100</strain>
    </source>
</reference>
<feature type="transmembrane region" description="Helical" evidence="1">
    <location>
        <begin position="49"/>
        <end position="68"/>
    </location>
</feature>
<dbReference type="PANTHER" id="PTHR14969:SF13">
    <property type="entry name" value="AT30094P"/>
    <property type="match status" value="1"/>
</dbReference>
<evidence type="ECO:0000256" key="2">
    <source>
        <dbReference type="SAM" id="SignalP"/>
    </source>
</evidence>
<feature type="transmembrane region" description="Helical" evidence="1">
    <location>
        <begin position="204"/>
        <end position="222"/>
    </location>
</feature>
<feature type="chain" id="PRO_5037369889" evidence="2">
    <location>
        <begin position="20"/>
        <end position="257"/>
    </location>
</feature>
<dbReference type="SUPFAM" id="SSF48317">
    <property type="entry name" value="Acid phosphatase/Vanadium-dependent haloperoxidase"/>
    <property type="match status" value="1"/>
</dbReference>
<dbReference type="CDD" id="cd03394">
    <property type="entry name" value="PAP2_like_5"/>
    <property type="match status" value="1"/>
</dbReference>
<dbReference type="PANTHER" id="PTHR14969">
    <property type="entry name" value="SPHINGOSINE-1-PHOSPHATE PHOSPHOHYDROLASE"/>
    <property type="match status" value="1"/>
</dbReference>
<keyword evidence="2" id="KW-0732">Signal</keyword>
<comment type="caution">
    <text evidence="4">The sequence shown here is derived from an EMBL/GenBank/DDBJ whole genome shotgun (WGS) entry which is preliminary data.</text>
</comment>
<feature type="signal peptide" evidence="2">
    <location>
        <begin position="1"/>
        <end position="19"/>
    </location>
</feature>
<gene>
    <name evidence="4" type="ORF">K8V47_02190</name>
</gene>
<dbReference type="Proteomes" id="UP000711407">
    <property type="component" value="Unassembled WGS sequence"/>
</dbReference>
<proteinExistence type="predicted"/>
<sequence>MRRQILFGMCLAVSVVSSAQVPAAPADSAGLHVYPSITLPEEKFQWKQLIVPGALIAVGSFGVSNGWFQSVNHDIRDGMSTLRGDCYFRADDYLQYVPAAGYLAAGFIPGVPARHSFKERLCAGVTAYACMAAITNIVKYAVKEPRPDSSSRNSFPSGHTATAFTGAELMRIEYGPWVGAAGYTVALGVAFLRVYNERHWTNDVIAGAGIGILSAHVGYWLLPLERRCLRGLFKNDMLVAPYADGYSSLGLTLSATF</sequence>